<sequence length="986" mass="111707">MEQLKNIKIRNIRRFADDVNIDISEGATVFYAPNGTGKTSIFEAIELALTGAVKRLGKDLSPLIRDNCDEAYVRLDFHSGKYCEVTLSKDSAPVLTGNQTQLFPSTPFENVPYLLRLTHLLSQRAEGWFVQSQSTSAGEQLDYLSIGREATQANKVVISAKRASTLLRDSIARDVEDAKEDLSKWLSLLSKRDSLVNVDKLRRLRSSSDLFNQISSVNNQLNGAAFSFVDDLLLLKSQKNEVLALLNRVVENNKSLTISLSALRPTVDEYLRLTKSLLTIKRETLSLVEAKDRLDSTINRLKIRQSSASELLGLAEQAYNHALNRWEHCQYVFSLRAELDNTTWEVEDVKRSIDEANEKVKLAFIEYKKLSDLYSLHESFFKMSVALAEKKNSLSHQKSSLEKWKEYDKTIATLKGDIRPSLVADHNAKLDIVREFIKKKEKQQSLLEEAQRVFNSLNSAVDSIRSAVGIIVTNLPSDKGQCPVCEQVYEPTELRRRMDNALTSINPELQKSASKIDKLKSQINNISKDINDSNNEYIKASTLLKNVEDNIVLSVHNIEYIIANVFPGVSSLELAEKQLQDAINDNENAIATLERERVDTLPEPSVEQIAKLESRWEALETQKASHVNRLHSLTEQLTKLVNANDVEIIEVSLEYYEEISGKLEASALDVEKAKLNIAYIKKEIKEEQDVLYEAASNIVFSEKTILNITTTLSEYKAIWFSLQLKGEPNHNGLNQAIADCDTRAAKFQEYFDTLNYVDGEIARWGAYEEYLSIVSSIKTIKGDFIEAEYTVRLNNIKDELVDKLGLINEKIATLNSFANRLSHELDRVNELIKSINPIWNSLLKRIVVDPRFSDTSLDSYSHYKKQYADVNVNLHGKNTRVTHVASEAQITDLQLTFLLALAQHYKWMPWPALLLDDPTQHHDLVHASGVFDLLRDYIAEKKFQVMLATHDSAQARYFMRKLENDGIPGRLCTLHATADGVKAVFV</sequence>
<proteinExistence type="predicted"/>
<feature type="coiled-coil region" evidence="1">
    <location>
        <begin position="509"/>
        <end position="599"/>
    </location>
</feature>
<dbReference type="GO" id="GO:0016887">
    <property type="term" value="F:ATP hydrolysis activity"/>
    <property type="evidence" value="ECO:0007669"/>
    <property type="project" value="InterPro"/>
</dbReference>
<evidence type="ECO:0000256" key="1">
    <source>
        <dbReference type="SAM" id="Coils"/>
    </source>
</evidence>
<protein>
    <submittedName>
        <fullName evidence="3">AAA family ATPase</fullName>
    </submittedName>
</protein>
<keyword evidence="1" id="KW-0175">Coiled coil</keyword>
<dbReference type="SUPFAM" id="SSF52540">
    <property type="entry name" value="P-loop containing nucleoside triphosphate hydrolases"/>
    <property type="match status" value="1"/>
</dbReference>
<dbReference type="GO" id="GO:0006302">
    <property type="term" value="P:double-strand break repair"/>
    <property type="evidence" value="ECO:0007669"/>
    <property type="project" value="InterPro"/>
</dbReference>
<dbReference type="Pfam" id="PF13476">
    <property type="entry name" value="AAA_23"/>
    <property type="match status" value="1"/>
</dbReference>
<dbReference type="InterPro" id="IPR038729">
    <property type="entry name" value="Rad50/SbcC_AAA"/>
</dbReference>
<dbReference type="AlphaFoldDB" id="A0A7H0H1H8"/>
<dbReference type="RefSeq" id="WP_187734553.1">
    <property type="nucleotide sequence ID" value="NZ_BMFN01000006.1"/>
</dbReference>
<dbReference type="Gene3D" id="3.40.50.300">
    <property type="entry name" value="P-loop containing nucleotide triphosphate hydrolases"/>
    <property type="match status" value="2"/>
</dbReference>
<accession>A0A7H0H1H8</accession>
<dbReference type="Proteomes" id="UP000516093">
    <property type="component" value="Plasmid p_unnamed2"/>
</dbReference>
<evidence type="ECO:0000313" key="3">
    <source>
        <dbReference type="EMBL" id="QNP54394.1"/>
    </source>
</evidence>
<feature type="coiled-coil region" evidence="1">
    <location>
        <begin position="433"/>
        <end position="460"/>
    </location>
</feature>
<reference evidence="3 4" key="1">
    <citation type="submission" date="2020-08" db="EMBL/GenBank/DDBJ databases">
        <title>Genome sequence of Hymenobacter qilianensis JCM 19763T.</title>
        <authorList>
            <person name="Hyun D.-W."/>
            <person name="Bae J.-W."/>
        </authorList>
    </citation>
    <scope>NUCLEOTIDE SEQUENCE [LARGE SCALE GENOMIC DNA]</scope>
    <source>
        <strain evidence="3 4">JCM 19763</strain>
        <plasmid evidence="3 4">p_unnamed2</plasmid>
    </source>
</reference>
<name>A0A7H0H1H8_9BACT</name>
<keyword evidence="4" id="KW-1185">Reference proteome</keyword>
<keyword evidence="3" id="KW-0614">Plasmid</keyword>
<geneLocation type="plasmid" evidence="3 4">
    <name>p_unnamed2</name>
</geneLocation>
<organism evidence="3 4">
    <name type="scientific">Hymenobacter qilianensis</name>
    <dbReference type="NCBI Taxonomy" id="1385715"/>
    <lineage>
        <taxon>Bacteria</taxon>
        <taxon>Pseudomonadati</taxon>
        <taxon>Bacteroidota</taxon>
        <taxon>Cytophagia</taxon>
        <taxon>Cytophagales</taxon>
        <taxon>Hymenobacteraceae</taxon>
        <taxon>Hymenobacter</taxon>
    </lineage>
</organism>
<dbReference type="PANTHER" id="PTHR32114:SF2">
    <property type="entry name" value="ABC TRANSPORTER ABCH.3"/>
    <property type="match status" value="1"/>
</dbReference>
<dbReference type="KEGG" id="hqi:H9L05_22235"/>
<feature type="coiled-coil region" evidence="1">
    <location>
        <begin position="339"/>
        <end position="366"/>
    </location>
</feature>
<dbReference type="SUPFAM" id="SSF75712">
    <property type="entry name" value="Rad50 coiled-coil Zn hook"/>
    <property type="match status" value="1"/>
</dbReference>
<dbReference type="InterPro" id="IPR027417">
    <property type="entry name" value="P-loop_NTPase"/>
</dbReference>
<dbReference type="Gene3D" id="1.10.287.510">
    <property type="entry name" value="Helix hairpin bin"/>
    <property type="match status" value="1"/>
</dbReference>
<gene>
    <name evidence="3" type="ORF">H9L05_22235</name>
</gene>
<evidence type="ECO:0000259" key="2">
    <source>
        <dbReference type="Pfam" id="PF13476"/>
    </source>
</evidence>
<feature type="domain" description="Rad50/SbcC-type AAA" evidence="2">
    <location>
        <begin position="7"/>
        <end position="282"/>
    </location>
</feature>
<dbReference type="EMBL" id="CP060786">
    <property type="protein sequence ID" value="QNP54394.1"/>
    <property type="molecule type" value="Genomic_DNA"/>
</dbReference>
<dbReference type="PANTHER" id="PTHR32114">
    <property type="entry name" value="ABC TRANSPORTER ABCH.3"/>
    <property type="match status" value="1"/>
</dbReference>
<evidence type="ECO:0000313" key="4">
    <source>
        <dbReference type="Proteomes" id="UP000516093"/>
    </source>
</evidence>